<dbReference type="InterPro" id="IPR036390">
    <property type="entry name" value="WH_DNA-bd_sf"/>
</dbReference>
<reference evidence="2 3" key="1">
    <citation type="journal article" date="2015" name="Stand. Genomic Sci.">
        <title>Genomic Encyclopedia of Bacterial and Archaeal Type Strains, Phase III: the genomes of soil and plant-associated and newly described type strains.</title>
        <authorList>
            <person name="Whitman W.B."/>
            <person name="Woyke T."/>
            <person name="Klenk H.P."/>
            <person name="Zhou Y."/>
            <person name="Lilburn T.G."/>
            <person name="Beck B.J."/>
            <person name="De Vos P."/>
            <person name="Vandamme P."/>
            <person name="Eisen J.A."/>
            <person name="Garrity G."/>
            <person name="Hugenholtz P."/>
            <person name="Kyrpides N.C."/>
        </authorList>
    </citation>
    <scope>NUCLEOTIDE SEQUENCE [LARGE SCALE GENOMIC DNA]</scope>
    <source>
        <strain evidence="2 3">ASC-9842</strain>
    </source>
</reference>
<dbReference type="OrthoDB" id="9791888at2"/>
<dbReference type="RefSeq" id="WP_130390155.1">
    <property type="nucleotide sequence ID" value="NZ_SGXM01000001.1"/>
</dbReference>
<dbReference type="Gene3D" id="1.10.10.10">
    <property type="entry name" value="Winged helix-like DNA-binding domain superfamily/Winged helix DNA-binding domain"/>
    <property type="match status" value="1"/>
</dbReference>
<accession>A0A4Q7S8C8</accession>
<dbReference type="NCBIfam" id="NF033788">
    <property type="entry name" value="HTH_metalloreg"/>
    <property type="match status" value="1"/>
</dbReference>
<organism evidence="2 3">
    <name type="scientific">Cupriavidus agavae</name>
    <dbReference type="NCBI Taxonomy" id="1001822"/>
    <lineage>
        <taxon>Bacteria</taxon>
        <taxon>Pseudomonadati</taxon>
        <taxon>Pseudomonadota</taxon>
        <taxon>Betaproteobacteria</taxon>
        <taxon>Burkholderiales</taxon>
        <taxon>Burkholderiaceae</taxon>
        <taxon>Cupriavidus</taxon>
    </lineage>
</organism>
<dbReference type="PRINTS" id="PR00778">
    <property type="entry name" value="HTHARSR"/>
</dbReference>
<dbReference type="PANTHER" id="PTHR38600:SF2">
    <property type="entry name" value="SLL0088 PROTEIN"/>
    <property type="match status" value="1"/>
</dbReference>
<dbReference type="CDD" id="cd00090">
    <property type="entry name" value="HTH_ARSR"/>
    <property type="match status" value="1"/>
</dbReference>
<dbReference type="PROSITE" id="PS50987">
    <property type="entry name" value="HTH_ARSR_2"/>
    <property type="match status" value="1"/>
</dbReference>
<dbReference type="AlphaFoldDB" id="A0A4Q7S8C8"/>
<dbReference type="SMART" id="SM00418">
    <property type="entry name" value="HTH_ARSR"/>
    <property type="match status" value="1"/>
</dbReference>
<protein>
    <submittedName>
        <fullName evidence="2">ArsR family transcriptional regulator</fullName>
    </submittedName>
</protein>
<evidence type="ECO:0000259" key="1">
    <source>
        <dbReference type="PROSITE" id="PS50987"/>
    </source>
</evidence>
<proteinExistence type="predicted"/>
<sequence length="122" mass="13595">MLNHFDPKPDPLDATFRALADTSRRTMLIQLTHGPQSVAELARPLAMSLPAVMQHLGVLEQAGLVTTEKVGRVRTCRIAPAALDQASQWISARRRDWESQFDRLGDYLESMKKEATPDGNPD</sequence>
<feature type="domain" description="HTH arsR-type" evidence="1">
    <location>
        <begin position="4"/>
        <end position="98"/>
    </location>
</feature>
<dbReference type="EMBL" id="SGXM01000001">
    <property type="protein sequence ID" value="RZT42167.1"/>
    <property type="molecule type" value="Genomic_DNA"/>
</dbReference>
<name>A0A4Q7S8C8_9BURK</name>
<dbReference type="PANTHER" id="PTHR38600">
    <property type="entry name" value="TRANSCRIPTIONAL REGULATORY PROTEIN"/>
    <property type="match status" value="1"/>
</dbReference>
<gene>
    <name evidence="2" type="ORF">EV147_1190</name>
</gene>
<dbReference type="InterPro" id="IPR036388">
    <property type="entry name" value="WH-like_DNA-bd_sf"/>
</dbReference>
<dbReference type="Pfam" id="PF12840">
    <property type="entry name" value="HTH_20"/>
    <property type="match status" value="1"/>
</dbReference>
<dbReference type="SUPFAM" id="SSF46785">
    <property type="entry name" value="Winged helix' DNA-binding domain"/>
    <property type="match status" value="1"/>
</dbReference>
<dbReference type="InterPro" id="IPR011991">
    <property type="entry name" value="ArsR-like_HTH"/>
</dbReference>
<dbReference type="Proteomes" id="UP000291078">
    <property type="component" value="Unassembled WGS sequence"/>
</dbReference>
<dbReference type="InterPro" id="IPR001845">
    <property type="entry name" value="HTH_ArsR_DNA-bd_dom"/>
</dbReference>
<evidence type="ECO:0000313" key="2">
    <source>
        <dbReference type="EMBL" id="RZT42167.1"/>
    </source>
</evidence>
<comment type="caution">
    <text evidence="2">The sequence shown here is derived from an EMBL/GenBank/DDBJ whole genome shotgun (WGS) entry which is preliminary data.</text>
</comment>
<dbReference type="GO" id="GO:0003700">
    <property type="term" value="F:DNA-binding transcription factor activity"/>
    <property type="evidence" value="ECO:0007669"/>
    <property type="project" value="InterPro"/>
</dbReference>
<keyword evidence="3" id="KW-1185">Reference proteome</keyword>
<evidence type="ECO:0000313" key="3">
    <source>
        <dbReference type="Proteomes" id="UP000291078"/>
    </source>
</evidence>